<accession>A0ABZ0XYF2</accession>
<dbReference type="GeneID" id="43166464"/>
<evidence type="ECO:0000313" key="1">
    <source>
        <dbReference type="EMBL" id="WQH04769.1"/>
    </source>
</evidence>
<protein>
    <recommendedName>
        <fullName evidence="3">SH3 domain-containing protein</fullName>
    </recommendedName>
</protein>
<dbReference type="EMBL" id="CP140152">
    <property type="protein sequence ID" value="WQH04769.1"/>
    <property type="molecule type" value="Genomic_DNA"/>
</dbReference>
<proteinExistence type="predicted"/>
<organism evidence="1 2">
    <name type="scientific">Duganella zoogloeoides</name>
    <dbReference type="NCBI Taxonomy" id="75659"/>
    <lineage>
        <taxon>Bacteria</taxon>
        <taxon>Pseudomonadati</taxon>
        <taxon>Pseudomonadota</taxon>
        <taxon>Betaproteobacteria</taxon>
        <taxon>Burkholderiales</taxon>
        <taxon>Oxalobacteraceae</taxon>
        <taxon>Telluria group</taxon>
        <taxon>Duganella</taxon>
    </lineage>
</organism>
<sequence>MSLIATAVMLAIVTQDQAALRAAPKDSASQQAVLWQGDSLEIRGEKQDFLQVYDHRRERAGYIRAAQVRRISLAPADAPELLSVVRFLRDTPGAESLGISYVVAYLKATPAAAITAEPFDALGSMAERLARRASSRLGKQGDTVIAAHLEAVANYGVGIRSQEAEGRMQLCYDGEAFRRVLAMQSTPPQRAAAALGLTRTECVDPALGPGARAALDTWRAEVLDRVELTGLAPHLRNRLHMRRAAVWSSVAFAHARKGEPALQSAQRALDELGLVEPGELTEDDATAFAEAGVRVGSILWAAEASIPVSAPALQAVSDRATAAMSAASIAATKTQTPLASLSPAAGLRVMTVAGEPGETCVLLVDGKHDVQRPLVRRCSYGVVWQASARANAQGTALALAVQPMEGWREMWLFHQTSAGWLVDVLPPATTEPGVGYAEFAGWVPGTQNMLVAREARIDGRYKRSFELVAIDTLATLKSADKPSSLSQFYRWQDPAWQRQTVALR</sequence>
<dbReference type="Proteomes" id="UP001326110">
    <property type="component" value="Chromosome"/>
</dbReference>
<evidence type="ECO:0008006" key="3">
    <source>
        <dbReference type="Google" id="ProtNLM"/>
    </source>
</evidence>
<reference evidence="1 2" key="1">
    <citation type="submission" date="2023-11" db="EMBL/GenBank/DDBJ databases">
        <title>MicrobeMod: A computational toolkit for identifying prokaryotic methylation and restriction-modification with nanopore sequencing.</title>
        <authorList>
            <person name="Crits-Christoph A."/>
            <person name="Kang S.C."/>
            <person name="Lee H."/>
            <person name="Ostrov N."/>
        </authorList>
    </citation>
    <scope>NUCLEOTIDE SEQUENCE [LARGE SCALE GENOMIC DNA]</scope>
    <source>
        <strain evidence="1 2">ATCC 25935</strain>
    </source>
</reference>
<keyword evidence="2" id="KW-1185">Reference proteome</keyword>
<name>A0ABZ0XYF2_9BURK</name>
<gene>
    <name evidence="1" type="ORF">SR858_27690</name>
</gene>
<evidence type="ECO:0000313" key="2">
    <source>
        <dbReference type="Proteomes" id="UP001326110"/>
    </source>
</evidence>
<dbReference type="RefSeq" id="WP_019924965.1">
    <property type="nucleotide sequence ID" value="NZ_CP140152.1"/>
</dbReference>